<dbReference type="EMBL" id="CP014039">
    <property type="protein sequence ID" value="AMF99542.1"/>
    <property type="molecule type" value="Genomic_DNA"/>
</dbReference>
<proteinExistence type="predicted"/>
<reference evidence="1" key="1">
    <citation type="submission" date="2018-01" db="EMBL/GenBank/DDBJ databases">
        <title>FDA dAtabase for Regulatory Grade micrObial Sequences (FDA-ARGOS): Supporting development and validation of Infectious Disease Dx tests.</title>
        <authorList>
            <person name="Hoffmann M."/>
            <person name="Allard M."/>
            <person name="Evans P."/>
            <person name="Brown E."/>
            <person name="Tallon L."/>
            <person name="Sadzewicz L."/>
            <person name="Sengamalay N."/>
            <person name="Ott S."/>
            <person name="Godinez A."/>
            <person name="Nagaraj S."/>
            <person name="Vyas G."/>
            <person name="Aluvathingal J."/>
            <person name="Nadendla S."/>
            <person name="Geyer C."/>
            <person name="Sichtig H."/>
        </authorList>
    </citation>
    <scope>NUCLEOTIDE SEQUENCE</scope>
    <source>
        <strain evidence="1">FDAARGOS_107</strain>
    </source>
</reference>
<evidence type="ECO:0000313" key="2">
    <source>
        <dbReference type="Proteomes" id="UP000067422"/>
    </source>
</evidence>
<dbReference type="GO" id="GO:0016787">
    <property type="term" value="F:hydrolase activity"/>
    <property type="evidence" value="ECO:0007669"/>
    <property type="project" value="UniProtKB-KW"/>
</dbReference>
<protein>
    <submittedName>
        <fullName evidence="1">Alpha/beta hydrolase</fullName>
    </submittedName>
</protein>
<dbReference type="RefSeq" id="WP_061065942.1">
    <property type="nucleotide sequence ID" value="NZ_CP080097.1"/>
</dbReference>
<organism evidence="1 2">
    <name type="scientific">Vibrio harveyi</name>
    <name type="common">Beneckea harveyi</name>
    <dbReference type="NCBI Taxonomy" id="669"/>
    <lineage>
        <taxon>Bacteria</taxon>
        <taxon>Pseudomonadati</taxon>
        <taxon>Pseudomonadota</taxon>
        <taxon>Gammaproteobacteria</taxon>
        <taxon>Vibrionales</taxon>
        <taxon>Vibrionaceae</taxon>
        <taxon>Vibrio</taxon>
    </lineage>
</organism>
<dbReference type="PROSITE" id="PS51257">
    <property type="entry name" value="PROKAR_LIPOPROTEIN"/>
    <property type="match status" value="1"/>
</dbReference>
<sequence>MKKQTLTMIILIALTGCGIEGQSHSSTPANAPNLFVSQCGDQLFPDEPSLSFAVKGDVAELQGVVCKGSPAAFERMMKKHPEIKLLKFISIDGSADDDANLELAYQVRASHLDSYIAADGEIASGGTDLFVAGVNRTIESGATIGVHSWGAEDDVATDFPVGHEYHQPYIDYYRKMGLPDPEGFYYFTINAASADNIYNMNEREITLYGLGKITSSTSN</sequence>
<keyword evidence="1" id="KW-0378">Hydrolase</keyword>
<keyword evidence="2" id="KW-1185">Reference proteome</keyword>
<accession>A0ABN4L2A4</accession>
<gene>
    <name evidence="1" type="ORF">AL538_17585</name>
</gene>
<name>A0ABN4L2A4_VIBHA</name>
<evidence type="ECO:0000313" key="1">
    <source>
        <dbReference type="EMBL" id="AMF99542.1"/>
    </source>
</evidence>
<dbReference type="Proteomes" id="UP000067422">
    <property type="component" value="Chromosome 2"/>
</dbReference>